<keyword evidence="1" id="KW-0378">Hydrolase</keyword>
<dbReference type="InterPro" id="IPR049492">
    <property type="entry name" value="BD-FAE-like_dom"/>
</dbReference>
<dbReference type="Gene3D" id="3.40.50.1820">
    <property type="entry name" value="alpha/beta hydrolase"/>
    <property type="match status" value="1"/>
</dbReference>
<dbReference type="InterPro" id="IPR050300">
    <property type="entry name" value="GDXG_lipolytic_enzyme"/>
</dbReference>
<proteinExistence type="predicted"/>
<accession>A0A1H9MAL0</accession>
<evidence type="ECO:0000313" key="4">
    <source>
        <dbReference type="Proteomes" id="UP000199021"/>
    </source>
</evidence>
<feature type="domain" description="BD-FAE-like" evidence="2">
    <location>
        <begin position="52"/>
        <end position="277"/>
    </location>
</feature>
<dbReference type="Pfam" id="PF20434">
    <property type="entry name" value="BD-FAE"/>
    <property type="match status" value="1"/>
</dbReference>
<dbReference type="GO" id="GO:0016787">
    <property type="term" value="F:hydrolase activity"/>
    <property type="evidence" value="ECO:0007669"/>
    <property type="project" value="UniProtKB-KW"/>
</dbReference>
<evidence type="ECO:0000259" key="2">
    <source>
        <dbReference type="Pfam" id="PF20434"/>
    </source>
</evidence>
<dbReference type="InterPro" id="IPR029058">
    <property type="entry name" value="AB_hydrolase_fold"/>
</dbReference>
<gene>
    <name evidence="3" type="ORF">SAMN05444359_12814</name>
</gene>
<keyword evidence="4" id="KW-1185">Reference proteome</keyword>
<dbReference type="AlphaFoldDB" id="A0A1H9MAL0"/>
<dbReference type="EMBL" id="FOFB01000028">
    <property type="protein sequence ID" value="SER20726.1"/>
    <property type="molecule type" value="Genomic_DNA"/>
</dbReference>
<reference evidence="4" key="1">
    <citation type="submission" date="2016-10" db="EMBL/GenBank/DDBJ databases">
        <authorList>
            <person name="Varghese N."/>
            <person name="Submissions S."/>
        </authorList>
    </citation>
    <scope>NUCLEOTIDE SEQUENCE [LARGE SCALE GENOMIC DNA]</scope>
    <source>
        <strain evidence="4">DSM 24740</strain>
    </source>
</reference>
<sequence length="344" mass="37992">MNKIVLLLLIAAITLGFSDRLRSSEMVAVPKHGVTKVADVKWASPGGFDLTMDIYTPQTGRKKYPVIIMYHGGGWLINNKSIMDEASAWLAANGEYVVCNVNYRLLGDQDNSVTMDEIVGDAFGALLWVKENIKKYGGDKRQITVTGDSAGGHLATMVATQGDRVSADAAFKAPDFGFRPSYIPEKGFSRKDLQVQAALISYGAFDMLSSAQNGFESSGNIFWQLSGAEARGIFGKEYNPKDHPDRYKAVSPIYNIRKASKGAYPRMLFTVGSDDKVTTPVSIKAYTDKLKEAGQVDHKYWMYGGRPHAFLDSGSNEFLGIEFKRDAIPALEYMLKWLDGVFYP</sequence>
<organism evidence="3 4">
    <name type="scientific">Neolewinella agarilytica</name>
    <dbReference type="NCBI Taxonomy" id="478744"/>
    <lineage>
        <taxon>Bacteria</taxon>
        <taxon>Pseudomonadati</taxon>
        <taxon>Bacteroidota</taxon>
        <taxon>Saprospiria</taxon>
        <taxon>Saprospirales</taxon>
        <taxon>Lewinellaceae</taxon>
        <taxon>Neolewinella</taxon>
    </lineage>
</organism>
<dbReference type="SUPFAM" id="SSF53474">
    <property type="entry name" value="alpha/beta-Hydrolases"/>
    <property type="match status" value="1"/>
</dbReference>
<protein>
    <submittedName>
        <fullName evidence="3">Acetyl esterase/lipase</fullName>
    </submittedName>
</protein>
<name>A0A1H9MAL0_9BACT</name>
<dbReference type="PANTHER" id="PTHR48081">
    <property type="entry name" value="AB HYDROLASE SUPERFAMILY PROTEIN C4A8.06C"/>
    <property type="match status" value="1"/>
</dbReference>
<evidence type="ECO:0000256" key="1">
    <source>
        <dbReference type="ARBA" id="ARBA00022801"/>
    </source>
</evidence>
<dbReference type="Proteomes" id="UP000199021">
    <property type="component" value="Unassembled WGS sequence"/>
</dbReference>
<dbReference type="STRING" id="478744.SAMN05444359_12814"/>
<evidence type="ECO:0000313" key="3">
    <source>
        <dbReference type="EMBL" id="SER20726.1"/>
    </source>
</evidence>
<dbReference type="RefSeq" id="WP_217642195.1">
    <property type="nucleotide sequence ID" value="NZ_FOFB01000028.1"/>
</dbReference>
<dbReference type="InParanoid" id="A0A1H9MAL0"/>